<reference evidence="1 2" key="1">
    <citation type="submission" date="2009-01" db="EMBL/GenBank/DDBJ databases">
        <authorList>
            <person name="Fulton L."/>
            <person name="Clifton S."/>
            <person name="Fulton B."/>
            <person name="Xu J."/>
            <person name="Minx P."/>
            <person name="Pepin K.H."/>
            <person name="Johnson M."/>
            <person name="Bhonagiri V."/>
            <person name="Nash W.E."/>
            <person name="Mardis E.R."/>
            <person name="Wilson R.K."/>
        </authorList>
    </citation>
    <scope>NUCLEOTIDE SEQUENCE [LARGE SCALE GENOMIC DNA]</scope>
    <source>
        <strain evidence="1 2">DSM 5476</strain>
    </source>
</reference>
<dbReference type="STRING" id="537013.CLOSTMETH_01097"/>
<organism evidence="1 2">
    <name type="scientific">[Clostridium] methylpentosum DSM 5476</name>
    <dbReference type="NCBI Taxonomy" id="537013"/>
    <lineage>
        <taxon>Bacteria</taxon>
        <taxon>Bacillati</taxon>
        <taxon>Bacillota</taxon>
        <taxon>Clostridia</taxon>
        <taxon>Eubacteriales</taxon>
        <taxon>Oscillospiraceae</taxon>
        <taxon>Oscillospiraceae incertae sedis</taxon>
    </lineage>
</organism>
<proteinExistence type="predicted"/>
<gene>
    <name evidence="1" type="ORF">CLOSTMETH_01097</name>
</gene>
<name>C0EB80_9FIRM</name>
<protein>
    <submittedName>
        <fullName evidence="1">Uncharacterized protein</fullName>
    </submittedName>
</protein>
<dbReference type="Proteomes" id="UP000003340">
    <property type="component" value="Unassembled WGS sequence"/>
</dbReference>
<sequence>MKIICTVKKCVWRKDDGERGLCGRFSIDCPYRRYFQRPDRI</sequence>
<accession>C0EB80</accession>
<evidence type="ECO:0000313" key="2">
    <source>
        <dbReference type="Proteomes" id="UP000003340"/>
    </source>
</evidence>
<dbReference type="HOGENOM" id="CLU_3268105_0_0_9"/>
<comment type="caution">
    <text evidence="1">The sequence shown here is derived from an EMBL/GenBank/DDBJ whole genome shotgun (WGS) entry which is preliminary data.</text>
</comment>
<evidence type="ECO:0000313" key="1">
    <source>
        <dbReference type="EMBL" id="EEG31300.1"/>
    </source>
</evidence>
<reference evidence="1 2" key="2">
    <citation type="submission" date="2009-02" db="EMBL/GenBank/DDBJ databases">
        <title>Draft genome sequence of Clostridium methylpentosum (DSM 5476).</title>
        <authorList>
            <person name="Sudarsanam P."/>
            <person name="Ley R."/>
            <person name="Guruge J."/>
            <person name="Turnbaugh P.J."/>
            <person name="Mahowald M."/>
            <person name="Liep D."/>
            <person name="Gordon J."/>
        </authorList>
    </citation>
    <scope>NUCLEOTIDE SEQUENCE [LARGE SCALE GENOMIC DNA]</scope>
    <source>
        <strain evidence="1 2">DSM 5476</strain>
    </source>
</reference>
<dbReference type="AlphaFoldDB" id="C0EB80"/>
<dbReference type="EMBL" id="ACEC01000040">
    <property type="protein sequence ID" value="EEG31300.1"/>
    <property type="molecule type" value="Genomic_DNA"/>
</dbReference>
<keyword evidence="2" id="KW-1185">Reference proteome</keyword>